<dbReference type="InParanoid" id="A0A0L0HKU6"/>
<dbReference type="PANTHER" id="PTHR11102">
    <property type="entry name" value="SEL-1-LIKE PROTEIN"/>
    <property type="match status" value="1"/>
</dbReference>
<name>A0A0L0HKU6_SPIPD</name>
<dbReference type="VEuPathDB" id="FungiDB:SPPG_03520"/>
<dbReference type="InterPro" id="IPR011990">
    <property type="entry name" value="TPR-like_helical_dom_sf"/>
</dbReference>
<proteinExistence type="inferred from homology"/>
<dbReference type="GeneID" id="27687031"/>
<evidence type="ECO:0000313" key="2">
    <source>
        <dbReference type="EMBL" id="KND01727.1"/>
    </source>
</evidence>
<dbReference type="SMART" id="SM00671">
    <property type="entry name" value="SEL1"/>
    <property type="match status" value="5"/>
</dbReference>
<dbReference type="AlphaFoldDB" id="A0A0L0HKU6"/>
<organism evidence="2 3">
    <name type="scientific">Spizellomyces punctatus (strain DAOM BR117)</name>
    <dbReference type="NCBI Taxonomy" id="645134"/>
    <lineage>
        <taxon>Eukaryota</taxon>
        <taxon>Fungi</taxon>
        <taxon>Fungi incertae sedis</taxon>
        <taxon>Chytridiomycota</taxon>
        <taxon>Chytridiomycota incertae sedis</taxon>
        <taxon>Chytridiomycetes</taxon>
        <taxon>Spizellomycetales</taxon>
        <taxon>Spizellomycetaceae</taxon>
        <taxon>Spizellomyces</taxon>
    </lineage>
</organism>
<evidence type="ECO:0000256" key="1">
    <source>
        <dbReference type="ARBA" id="ARBA00038101"/>
    </source>
</evidence>
<gene>
    <name evidence="2" type="ORF">SPPG_03520</name>
</gene>
<dbReference type="Pfam" id="PF08238">
    <property type="entry name" value="Sel1"/>
    <property type="match status" value="5"/>
</dbReference>
<comment type="similarity">
    <text evidence="1">Belongs to the sel-1 family.</text>
</comment>
<dbReference type="eggNOG" id="KOG1550">
    <property type="taxonomic scope" value="Eukaryota"/>
</dbReference>
<dbReference type="OrthoDB" id="2425131at2759"/>
<dbReference type="Proteomes" id="UP000053201">
    <property type="component" value="Unassembled WGS sequence"/>
</dbReference>
<dbReference type="GO" id="GO:0005789">
    <property type="term" value="C:endoplasmic reticulum membrane"/>
    <property type="evidence" value="ECO:0007669"/>
    <property type="project" value="TreeGrafter"/>
</dbReference>
<dbReference type="RefSeq" id="XP_016609766.1">
    <property type="nucleotide sequence ID" value="XM_016751783.1"/>
</dbReference>
<dbReference type="STRING" id="645134.A0A0L0HKU6"/>
<dbReference type="Gene3D" id="1.25.40.10">
    <property type="entry name" value="Tetratricopeptide repeat domain"/>
    <property type="match status" value="2"/>
</dbReference>
<dbReference type="InterPro" id="IPR050767">
    <property type="entry name" value="Sel1_AlgK"/>
</dbReference>
<dbReference type="PANTHER" id="PTHR11102:SF161">
    <property type="match status" value="1"/>
</dbReference>
<reference evidence="2 3" key="1">
    <citation type="submission" date="2009-08" db="EMBL/GenBank/DDBJ databases">
        <title>The Genome Sequence of Spizellomyces punctatus strain DAOM BR117.</title>
        <authorList>
            <consortium name="The Broad Institute Genome Sequencing Platform"/>
            <person name="Russ C."/>
            <person name="Cuomo C."/>
            <person name="Shea T."/>
            <person name="Young S.K."/>
            <person name="Zeng Q."/>
            <person name="Koehrsen M."/>
            <person name="Haas B."/>
            <person name="Borodovsky M."/>
            <person name="Guigo R."/>
            <person name="Alvarado L."/>
            <person name="Berlin A."/>
            <person name="Bochicchio J."/>
            <person name="Borenstein D."/>
            <person name="Chapman S."/>
            <person name="Chen Z."/>
            <person name="Engels R."/>
            <person name="Freedman E."/>
            <person name="Gellesch M."/>
            <person name="Goldberg J."/>
            <person name="Griggs A."/>
            <person name="Gujja S."/>
            <person name="Heiman D."/>
            <person name="Hepburn T."/>
            <person name="Howarth C."/>
            <person name="Jen D."/>
            <person name="Larson L."/>
            <person name="Lewis B."/>
            <person name="Mehta T."/>
            <person name="Park D."/>
            <person name="Pearson M."/>
            <person name="Roberts A."/>
            <person name="Saif S."/>
            <person name="Shenoy N."/>
            <person name="Sisk P."/>
            <person name="Stolte C."/>
            <person name="Sykes S."/>
            <person name="Thomson T."/>
            <person name="Walk T."/>
            <person name="White J."/>
            <person name="Yandava C."/>
            <person name="Burger G."/>
            <person name="Gray M.W."/>
            <person name="Holland P.W.H."/>
            <person name="King N."/>
            <person name="Lang F.B.F."/>
            <person name="Roger A.J."/>
            <person name="Ruiz-Trillo I."/>
            <person name="Lander E."/>
            <person name="Nusbaum C."/>
        </authorList>
    </citation>
    <scope>NUCLEOTIDE SEQUENCE [LARGE SCALE GENOMIC DNA]</scope>
    <source>
        <strain evidence="2 3">DAOM BR117</strain>
    </source>
</reference>
<dbReference type="GO" id="GO:0036503">
    <property type="term" value="P:ERAD pathway"/>
    <property type="evidence" value="ECO:0007669"/>
    <property type="project" value="TreeGrafter"/>
</dbReference>
<protein>
    <recommendedName>
        <fullName evidence="4">HCP-like protein</fullName>
    </recommendedName>
</protein>
<dbReference type="OMA" id="FSYALCM"/>
<evidence type="ECO:0008006" key="4">
    <source>
        <dbReference type="Google" id="ProtNLM"/>
    </source>
</evidence>
<dbReference type="SUPFAM" id="SSF81901">
    <property type="entry name" value="HCP-like"/>
    <property type="match status" value="1"/>
</dbReference>
<accession>A0A0L0HKU6</accession>
<sequence length="468" mass="51270">MNVHSSTRYRAQRAQQHVAVFCKANNTKGVPSNQAALRAVPVISSSWTRDSNRSGLRHFTSIPSMRGNGLRTPTVGGVFDTISIDGEVLESAVKDAGVPTHSTRTSPTDLQSLVPEEVLPPWPILHKLYEDKRVSIPAHQQVALVSAIIDFGKNNAAGSTVVLERTLMEIANRDVRNLTMVGTMLARHSPDGLPLARKMLEIASRCGDMDAEYQYAQVLSKDIPGFKKDVKQALQIMRSLASRKHGLSQYILGLRHISTGSDVSSGIKLLESAATSGITQAYGQLGFIYGKGIVPVVPKNVPKAMKYLQHAHEKGMVEATFLLGTHYASGEGSPDGRPDAKKALELFLQAANKGLSIAQHNVASIYFQGNEEFDIKRDIWDAIEYWKMAAEQGLQISQVNLGKLYLEGLKRQPGDLFRKVNKDLNLARSYLVAAVKRGGPLAEEAQGLLTRVEHEAERDASQGRCRIM</sequence>
<dbReference type="InterPro" id="IPR006597">
    <property type="entry name" value="Sel1-like"/>
</dbReference>
<evidence type="ECO:0000313" key="3">
    <source>
        <dbReference type="Proteomes" id="UP000053201"/>
    </source>
</evidence>
<dbReference type="EMBL" id="KQ257454">
    <property type="protein sequence ID" value="KND01727.1"/>
    <property type="molecule type" value="Genomic_DNA"/>
</dbReference>
<keyword evidence="3" id="KW-1185">Reference proteome</keyword>